<dbReference type="InterPro" id="IPR024747">
    <property type="entry name" value="Pyridox_Oxase-rel"/>
</dbReference>
<dbReference type="Gene3D" id="2.30.110.10">
    <property type="entry name" value="Electron Transport, Fmn-binding Protein, Chain A"/>
    <property type="match status" value="1"/>
</dbReference>
<dbReference type="Pfam" id="PF12900">
    <property type="entry name" value="Pyridox_ox_2"/>
    <property type="match status" value="1"/>
</dbReference>
<proteinExistence type="predicted"/>
<dbReference type="AlphaFoldDB" id="A0A482TAW5"/>
<dbReference type="Proteomes" id="UP000294028">
    <property type="component" value="Unassembled WGS sequence"/>
</dbReference>
<reference evidence="1 2" key="1">
    <citation type="submission" date="2018-12" db="EMBL/GenBank/DDBJ databases">
        <title>Genome analysis provides insights into bioremediation potentialities of Halogeometricum borinquense strain N11.</title>
        <authorList>
            <person name="Najjari A."/>
            <person name="Youssef N."/>
            <person name="Fhoula I."/>
            <person name="Ben Dhia O."/>
            <person name="Mahjoubi M."/>
            <person name="Ouzari H.I."/>
            <person name="Cherif A."/>
        </authorList>
    </citation>
    <scope>NUCLEOTIDE SEQUENCE [LARGE SCALE GENOMIC DNA]</scope>
    <source>
        <strain evidence="1 2">N11</strain>
    </source>
</reference>
<accession>A0A482TAW5</accession>
<gene>
    <name evidence="1" type="ORF">ELS19_12900</name>
</gene>
<dbReference type="EMBL" id="RZHH01000002">
    <property type="protein sequence ID" value="RYJ14760.1"/>
    <property type="molecule type" value="Genomic_DNA"/>
</dbReference>
<dbReference type="RefSeq" id="WP_129785107.1">
    <property type="nucleotide sequence ID" value="NZ_RZHH01000002.1"/>
</dbReference>
<evidence type="ECO:0000313" key="1">
    <source>
        <dbReference type="EMBL" id="RYJ14760.1"/>
    </source>
</evidence>
<name>A0A482TAW5_9EURY</name>
<dbReference type="InterPro" id="IPR012349">
    <property type="entry name" value="Split_barrel_FMN-bd"/>
</dbReference>
<sequence>MKRTGHWPADEAETFLRESTVPVRLACRTPSDDLWMLSLWYEWVGGEDSSELCCATSADADVVRFLRANDDVAFEISTNDPPYRGVRGRGTASIEPDEEKTLLRSLLERYLGGTENELGSFLLDDDREEVRIRITPTRLHSWDYSGRMRDVVADEANNESNGDANDN</sequence>
<evidence type="ECO:0000313" key="2">
    <source>
        <dbReference type="Proteomes" id="UP000294028"/>
    </source>
</evidence>
<comment type="caution">
    <text evidence="1">The sequence shown here is derived from an EMBL/GenBank/DDBJ whole genome shotgun (WGS) entry which is preliminary data.</text>
</comment>
<organism evidence="1 2">
    <name type="scientific">Halogeometricum borinquense</name>
    <dbReference type="NCBI Taxonomy" id="60847"/>
    <lineage>
        <taxon>Archaea</taxon>
        <taxon>Methanobacteriati</taxon>
        <taxon>Methanobacteriota</taxon>
        <taxon>Stenosarchaea group</taxon>
        <taxon>Halobacteria</taxon>
        <taxon>Halobacteriales</taxon>
        <taxon>Haloferacaceae</taxon>
        <taxon>Halogeometricum</taxon>
    </lineage>
</organism>
<protein>
    <submittedName>
        <fullName evidence="1">Pyridoxamine 5'-phosphate oxidase family protein</fullName>
    </submittedName>
</protein>
<dbReference type="SUPFAM" id="SSF50475">
    <property type="entry name" value="FMN-binding split barrel"/>
    <property type="match status" value="1"/>
</dbReference>